<dbReference type="EMBL" id="CP002026">
    <property type="protein sequence ID" value="ADH89350.1"/>
    <property type="molecule type" value="Genomic_DNA"/>
</dbReference>
<dbReference type="PANTHER" id="PTHR30466">
    <property type="entry name" value="FLAVIN REDUCTASE"/>
    <property type="match status" value="1"/>
</dbReference>
<evidence type="ECO:0000313" key="3">
    <source>
        <dbReference type="EMBL" id="ADH89350.1"/>
    </source>
</evidence>
<dbReference type="InterPro" id="IPR012349">
    <property type="entry name" value="Split_barrel_FMN-bd"/>
</dbReference>
<accession>D7A089</accession>
<evidence type="ECO:0000313" key="4">
    <source>
        <dbReference type="Proteomes" id="UP000006633"/>
    </source>
</evidence>
<dbReference type="GO" id="GO:0042602">
    <property type="term" value="F:riboflavin reductase (NADPH) activity"/>
    <property type="evidence" value="ECO:0007669"/>
    <property type="project" value="TreeGrafter"/>
</dbReference>
<proteinExistence type="predicted"/>
<evidence type="ECO:0000256" key="1">
    <source>
        <dbReference type="ARBA" id="ARBA00023002"/>
    </source>
</evidence>
<dbReference type="STRING" id="639283.Snov_2052"/>
<protein>
    <submittedName>
        <fullName evidence="3">Flavin reductase domain protein FMN-binding protein</fullName>
    </submittedName>
</protein>
<keyword evidence="4" id="KW-1185">Reference proteome</keyword>
<dbReference type="SUPFAM" id="SSF50475">
    <property type="entry name" value="FMN-binding split barrel"/>
    <property type="match status" value="1"/>
</dbReference>
<keyword evidence="1" id="KW-0560">Oxidoreductase</keyword>
<dbReference type="GO" id="GO:0006208">
    <property type="term" value="P:pyrimidine nucleobase catabolic process"/>
    <property type="evidence" value="ECO:0007669"/>
    <property type="project" value="TreeGrafter"/>
</dbReference>
<dbReference type="InterPro" id="IPR050268">
    <property type="entry name" value="NADH-dep_flavin_reductase"/>
</dbReference>
<dbReference type="SMART" id="SM00903">
    <property type="entry name" value="Flavin_Reduct"/>
    <property type="match status" value="1"/>
</dbReference>
<dbReference type="AlphaFoldDB" id="D7A089"/>
<organism evidence="3 4">
    <name type="scientific">Ancylobacter novellus (strain ATCC 8093 / DSM 506 / JCM 20403 / CCM 1077 / IAM 12100 / NBRC 12443 / NCIMB 10456)</name>
    <name type="common">Starkeya novella</name>
    <dbReference type="NCBI Taxonomy" id="639283"/>
    <lineage>
        <taxon>Bacteria</taxon>
        <taxon>Pseudomonadati</taxon>
        <taxon>Pseudomonadota</taxon>
        <taxon>Alphaproteobacteria</taxon>
        <taxon>Hyphomicrobiales</taxon>
        <taxon>Xanthobacteraceae</taxon>
        <taxon>Ancylobacter</taxon>
    </lineage>
</organism>
<dbReference type="KEGG" id="sno:Snov_2052"/>
<dbReference type="InterPro" id="IPR002563">
    <property type="entry name" value="Flavin_Rdtase-like_dom"/>
</dbReference>
<dbReference type="Proteomes" id="UP000006633">
    <property type="component" value="Chromosome"/>
</dbReference>
<dbReference type="Gene3D" id="2.30.110.10">
    <property type="entry name" value="Electron Transport, Fmn-binding Protein, Chain A"/>
    <property type="match status" value="1"/>
</dbReference>
<evidence type="ECO:0000259" key="2">
    <source>
        <dbReference type="SMART" id="SM00903"/>
    </source>
</evidence>
<dbReference type="eggNOG" id="COG1853">
    <property type="taxonomic scope" value="Bacteria"/>
</dbReference>
<dbReference type="RefSeq" id="WP_013166854.1">
    <property type="nucleotide sequence ID" value="NC_014217.1"/>
</dbReference>
<feature type="domain" description="Flavin reductase like" evidence="2">
    <location>
        <begin position="19"/>
        <end position="166"/>
    </location>
</feature>
<dbReference type="GO" id="GO:0010181">
    <property type="term" value="F:FMN binding"/>
    <property type="evidence" value="ECO:0007669"/>
    <property type="project" value="InterPro"/>
</dbReference>
<dbReference type="PANTHER" id="PTHR30466:SF1">
    <property type="entry name" value="FMN REDUCTASE (NADH) RUTF"/>
    <property type="match status" value="1"/>
</dbReference>
<name>D7A089_ANCN5</name>
<reference evidence="3 4" key="1">
    <citation type="journal article" date="2012" name="Stand. Genomic Sci.">
        <title>Complete genome sequence of the facultatively chemolithoautotrophic and methylotrophic alpha Proteobacterium Starkeya novella type strain (ATCC 8093(T)).</title>
        <authorList>
            <person name="Kappler U."/>
            <person name="Davenport K."/>
            <person name="Beatson S."/>
            <person name="Lucas S."/>
            <person name="Lapidus A."/>
            <person name="Copeland A."/>
            <person name="Berry K.W."/>
            <person name="Glavina Del Rio T."/>
            <person name="Hammon N."/>
            <person name="Dalin E."/>
            <person name="Tice H."/>
            <person name="Pitluck S."/>
            <person name="Richardson P."/>
            <person name="Bruce D."/>
            <person name="Goodwin L.A."/>
            <person name="Han C."/>
            <person name="Tapia R."/>
            <person name="Detter J.C."/>
            <person name="Chang Y.J."/>
            <person name="Jeffries C.D."/>
            <person name="Land M."/>
            <person name="Hauser L."/>
            <person name="Kyrpides N.C."/>
            <person name="Goker M."/>
            <person name="Ivanova N."/>
            <person name="Klenk H.P."/>
            <person name="Woyke T."/>
        </authorList>
    </citation>
    <scope>NUCLEOTIDE SEQUENCE [LARGE SCALE GENOMIC DNA]</scope>
    <source>
        <strain evidence="4">ATCC 8093 / DSM 506 / JCM 20403 / CCM 1077 / IAM 12100 / NBRC 12443 / NCIMB 10456</strain>
    </source>
</reference>
<sequence>MSRNVEFAMIEPSHFKQGMRRLAAGVSVITTIDGGQPHGFVATSVTSVAADPTPTLLVCVNRKVSCHDVIDRSGSFCVNLLAEPELELAKAFSSAESRHARFSTHEWRPLSTGAPALVGALASFDCVLTDRVSVHSHSIFLGTVVDIVLPETPLHPLIYADGQFDALRSRCASPVL</sequence>
<dbReference type="HOGENOM" id="CLU_059021_2_2_5"/>
<dbReference type="Pfam" id="PF01613">
    <property type="entry name" value="Flavin_Reduct"/>
    <property type="match status" value="1"/>
</dbReference>
<gene>
    <name evidence="3" type="ordered locus">Snov_2052</name>
</gene>